<feature type="transmembrane region" description="Helical" evidence="1">
    <location>
        <begin position="56"/>
        <end position="81"/>
    </location>
</feature>
<evidence type="ECO:0000313" key="3">
    <source>
        <dbReference type="Proteomes" id="UP000053660"/>
    </source>
</evidence>
<protein>
    <submittedName>
        <fullName evidence="2">Uncharacterized protein</fullName>
    </submittedName>
</protein>
<dbReference type="Proteomes" id="UP000053660">
    <property type="component" value="Unassembled WGS sequence"/>
</dbReference>
<accession>A0A0B1SKV6</accession>
<gene>
    <name evidence="2" type="ORF">OESDEN_15763</name>
</gene>
<evidence type="ECO:0000256" key="1">
    <source>
        <dbReference type="SAM" id="Phobius"/>
    </source>
</evidence>
<evidence type="ECO:0000313" key="2">
    <source>
        <dbReference type="EMBL" id="KHJ84521.1"/>
    </source>
</evidence>
<reference evidence="2 3" key="1">
    <citation type="submission" date="2014-03" db="EMBL/GenBank/DDBJ databases">
        <title>Draft genome of the hookworm Oesophagostomum dentatum.</title>
        <authorList>
            <person name="Mitreva M."/>
        </authorList>
    </citation>
    <scope>NUCLEOTIDE SEQUENCE [LARGE SCALE GENOMIC DNA]</scope>
    <source>
        <strain evidence="2 3">OD-Hann</strain>
    </source>
</reference>
<dbReference type="AlphaFoldDB" id="A0A0B1SKV6"/>
<organism evidence="2 3">
    <name type="scientific">Oesophagostomum dentatum</name>
    <name type="common">Nodular worm</name>
    <dbReference type="NCBI Taxonomy" id="61180"/>
    <lineage>
        <taxon>Eukaryota</taxon>
        <taxon>Metazoa</taxon>
        <taxon>Ecdysozoa</taxon>
        <taxon>Nematoda</taxon>
        <taxon>Chromadorea</taxon>
        <taxon>Rhabditida</taxon>
        <taxon>Rhabditina</taxon>
        <taxon>Rhabditomorpha</taxon>
        <taxon>Strongyloidea</taxon>
        <taxon>Strongylidae</taxon>
        <taxon>Oesophagostomum</taxon>
    </lineage>
</organism>
<keyword evidence="1" id="KW-0472">Membrane</keyword>
<dbReference type="EMBL" id="KN568106">
    <property type="protein sequence ID" value="KHJ84521.1"/>
    <property type="molecule type" value="Genomic_DNA"/>
</dbReference>
<keyword evidence="3" id="KW-1185">Reference proteome</keyword>
<sequence>MNGGAECPDTVAYLQFVPQYVSMMIHTLLNLSAVVVNSLFIIVCFKHLHFHFNCRLLIITLIFVNICHSLTYATMLIIQLVKAFGSRDRPCEALVGGVMCFIIRLITSPQNLFPPTKIVHTNWDI</sequence>
<dbReference type="OrthoDB" id="5819201at2759"/>
<keyword evidence="1" id="KW-1133">Transmembrane helix</keyword>
<name>A0A0B1SKV6_OESDE</name>
<proteinExistence type="predicted"/>
<feature type="transmembrane region" description="Helical" evidence="1">
    <location>
        <begin position="20"/>
        <end position="44"/>
    </location>
</feature>
<keyword evidence="1" id="KW-0812">Transmembrane</keyword>